<keyword evidence="2" id="KW-1185">Reference proteome</keyword>
<reference evidence="1 3" key="1">
    <citation type="journal article" date="2020" name="Stud. Mycol.">
        <title>101 Dothideomycetes genomes: a test case for predicting lifestyles and emergence of pathogens.</title>
        <authorList>
            <person name="Haridas S."/>
            <person name="Albert R."/>
            <person name="Binder M."/>
            <person name="Bloem J."/>
            <person name="Labutti K."/>
            <person name="Salamov A."/>
            <person name="Andreopoulos B."/>
            <person name="Baker S."/>
            <person name="Barry K."/>
            <person name="Bills G."/>
            <person name="Bluhm B."/>
            <person name="Cannon C."/>
            <person name="Castanera R."/>
            <person name="Culley D."/>
            <person name="Daum C."/>
            <person name="Ezra D."/>
            <person name="Gonzalez J."/>
            <person name="Henrissat B."/>
            <person name="Kuo A."/>
            <person name="Liang C."/>
            <person name="Lipzen A."/>
            <person name="Lutzoni F."/>
            <person name="Magnuson J."/>
            <person name="Mondo S."/>
            <person name="Nolan M."/>
            <person name="Ohm R."/>
            <person name="Pangilinan J."/>
            <person name="Park H.-J."/>
            <person name="Ramirez L."/>
            <person name="Alfaro M."/>
            <person name="Sun H."/>
            <person name="Tritt A."/>
            <person name="Yoshinaga Y."/>
            <person name="Zwiers L.-H."/>
            <person name="Turgeon B."/>
            <person name="Goodwin S."/>
            <person name="Spatafora J."/>
            <person name="Crous P."/>
            <person name="Grigoriev I."/>
        </authorList>
    </citation>
    <scope>NUCLEOTIDE SEQUENCE</scope>
    <source>
        <strain evidence="1 3">CBS 304.34</strain>
    </source>
</reference>
<reference evidence="3" key="2">
    <citation type="submission" date="2020-04" db="EMBL/GenBank/DDBJ databases">
        <authorList>
            <consortium name="NCBI Genome Project"/>
        </authorList>
    </citation>
    <scope>NUCLEOTIDE SEQUENCE</scope>
    <source>
        <strain evidence="3">CBS 304.34</strain>
    </source>
</reference>
<dbReference type="AlphaFoldDB" id="A0A6A6XZ27"/>
<proteinExistence type="predicted"/>
<dbReference type="EMBL" id="MU003729">
    <property type="protein sequence ID" value="KAF2801513.1"/>
    <property type="molecule type" value="Genomic_DNA"/>
</dbReference>
<sequence length="236" mass="26155">MPEGSTPQKEVMRLVNGLASYLGVTANGISISTLWDAKPPDAALGEPLHEFLKEVGASTFLYENYQSAADFRDDYREKLNKNPSIGKTFTQAQFDESVRRMDVYKAWLLDAVLEMGKKHTVVVTQSEDVKSNYRDDPPPAYYIQPAWHQWWGSSVLGAPEVVIPAGQMPYKSRITGVTEHLPVMASLLTQPGSDTQLLELTHAFLEGVGRPTVVKSGSTMFKIEGKAEEVPANPWL</sequence>
<dbReference type="Gene3D" id="3.90.1300.10">
    <property type="entry name" value="Amidase signature (AS) domain"/>
    <property type="match status" value="1"/>
</dbReference>
<evidence type="ECO:0000313" key="2">
    <source>
        <dbReference type="Proteomes" id="UP000504636"/>
    </source>
</evidence>
<gene>
    <name evidence="1 3" type="ORF">BDZ99DRAFT_577459</name>
</gene>
<accession>A0A6A6XZ27</accession>
<dbReference type="SUPFAM" id="SSF75304">
    <property type="entry name" value="Amidase signature (AS) enzymes"/>
    <property type="match status" value="1"/>
</dbReference>
<name>A0A6A6XZ27_9PEZI</name>
<protein>
    <recommendedName>
        <fullName evidence="4">Amidase signature enzyme</fullName>
    </recommendedName>
</protein>
<reference evidence="3" key="3">
    <citation type="submission" date="2025-04" db="UniProtKB">
        <authorList>
            <consortium name="RefSeq"/>
        </authorList>
    </citation>
    <scope>IDENTIFICATION</scope>
    <source>
        <strain evidence="3">CBS 304.34</strain>
    </source>
</reference>
<dbReference type="OrthoDB" id="3792226at2759"/>
<dbReference type="RefSeq" id="XP_033568477.1">
    <property type="nucleotide sequence ID" value="XM_033728696.1"/>
</dbReference>
<evidence type="ECO:0008006" key="4">
    <source>
        <dbReference type="Google" id="ProtNLM"/>
    </source>
</evidence>
<dbReference type="GeneID" id="54469589"/>
<organism evidence="1">
    <name type="scientific">Mytilinidion resinicola</name>
    <dbReference type="NCBI Taxonomy" id="574789"/>
    <lineage>
        <taxon>Eukaryota</taxon>
        <taxon>Fungi</taxon>
        <taxon>Dikarya</taxon>
        <taxon>Ascomycota</taxon>
        <taxon>Pezizomycotina</taxon>
        <taxon>Dothideomycetes</taxon>
        <taxon>Pleosporomycetidae</taxon>
        <taxon>Mytilinidiales</taxon>
        <taxon>Mytilinidiaceae</taxon>
        <taxon>Mytilinidion</taxon>
    </lineage>
</organism>
<dbReference type="Proteomes" id="UP000504636">
    <property type="component" value="Unplaced"/>
</dbReference>
<dbReference type="InterPro" id="IPR036928">
    <property type="entry name" value="AS_sf"/>
</dbReference>
<evidence type="ECO:0000313" key="3">
    <source>
        <dbReference type="RefSeq" id="XP_033568477.1"/>
    </source>
</evidence>
<evidence type="ECO:0000313" key="1">
    <source>
        <dbReference type="EMBL" id="KAF2801513.1"/>
    </source>
</evidence>